<evidence type="ECO:0000313" key="16">
    <source>
        <dbReference type="EMBL" id="WNC70608.1"/>
    </source>
</evidence>
<dbReference type="NCBIfam" id="TIGR00693">
    <property type="entry name" value="thiE"/>
    <property type="match status" value="1"/>
</dbReference>
<protein>
    <recommendedName>
        <fullName evidence="13">Thiamine-phosphate synthase</fullName>
        <shortName evidence="13">TP synthase</shortName>
        <shortName evidence="13">TPS</shortName>
        <ecNumber evidence="13">2.5.1.3</ecNumber>
    </recommendedName>
    <alternativeName>
        <fullName evidence="13">Thiamine-phosphate pyrophosphorylase</fullName>
        <shortName evidence="13">TMP pyrophosphorylase</shortName>
        <shortName evidence="13">TMP-PPase</shortName>
    </alternativeName>
</protein>
<keyword evidence="5" id="KW-0418">Kinase</keyword>
<sequence length="511" mass="54874">MTYPTIWSIAGSDCTAGAGIQADVKTMHNLGANPCTIVTATTAQNSNGVIAINPVSEDILTSQFNALIKSSTPKAIKIGMLANIGQVKLVVTWLKVLKNGSEQTPFVVYDPVAIASNGDALTDEDILPTVKAELFPLVDLITPNAGEAQHISKEYIIGWDSVHSIAKQFINSGINNVIIKGGHVDVDLEHCVDHCLSADNLEQHSYWLASPRVETQNSHGSGCTFASAMATFIAHGYHIRDAFILSKAYINQGLAVSKDQPGCHGAIHQGNFPTTLSDFPQVLVNDSPLAQAIDWQQDSANSYISGFNNCEHTPLGLYPVVDSTVWIERLLKSGVKTIQLRVKHLTDNELKAEIKTAISIGKKYNAQVFINDHWQLAIELGAYGVHLGQEDIGHANLTAIKNANIRLGISTHGHYELLKVKQMAPSYLAVGAIFTTKTKDMTGQIQGLTALQQINQLVGEIPLTAIGGITLDNVESVLATGVKSIAVVTAITEADAPEHVVKSFNLALKAN</sequence>
<keyword evidence="4" id="KW-0547">Nucleotide-binding</keyword>
<dbReference type="InterPro" id="IPR004399">
    <property type="entry name" value="HMP/HMP-P_kinase_dom"/>
</dbReference>
<feature type="binding site" evidence="13">
    <location>
        <position position="410"/>
    </location>
    <ligand>
        <name>4-amino-2-methyl-5-(diphosphooxymethyl)pyrimidine</name>
        <dbReference type="ChEBI" id="CHEBI:57841"/>
    </ligand>
</feature>
<dbReference type="Proteomes" id="UP001258994">
    <property type="component" value="Chromosome"/>
</dbReference>
<dbReference type="EMBL" id="CP134145">
    <property type="protein sequence ID" value="WNC70608.1"/>
    <property type="molecule type" value="Genomic_DNA"/>
</dbReference>
<evidence type="ECO:0000256" key="1">
    <source>
        <dbReference type="ARBA" id="ARBA00005165"/>
    </source>
</evidence>
<dbReference type="CDD" id="cd00564">
    <property type="entry name" value="TMP_TenI"/>
    <property type="match status" value="1"/>
</dbReference>
<feature type="binding site" evidence="13">
    <location>
        <position position="439"/>
    </location>
    <ligand>
        <name>4-amino-2-methyl-5-(diphosphooxymethyl)pyrimidine</name>
        <dbReference type="ChEBI" id="CHEBI:57841"/>
    </ligand>
</feature>
<evidence type="ECO:0000256" key="13">
    <source>
        <dbReference type="HAMAP-Rule" id="MF_00097"/>
    </source>
</evidence>
<comment type="cofactor">
    <cofactor evidence="13">
        <name>Mg(2+)</name>
        <dbReference type="ChEBI" id="CHEBI:18420"/>
    </cofactor>
    <text evidence="13">Binds 1 Mg(2+) ion per subunit.</text>
</comment>
<dbReference type="InterPro" id="IPR022998">
    <property type="entry name" value="ThiamineP_synth_TenI"/>
</dbReference>
<evidence type="ECO:0000256" key="11">
    <source>
        <dbReference type="ARBA" id="ARBA00047851"/>
    </source>
</evidence>
<reference evidence="17" key="1">
    <citation type="submission" date="2023-09" db="EMBL/GenBank/DDBJ databases">
        <authorList>
            <person name="Li S."/>
            <person name="Li X."/>
            <person name="Zhang C."/>
            <person name="Zhao Z."/>
        </authorList>
    </citation>
    <scope>NUCLEOTIDE SEQUENCE [LARGE SCALE GENOMIC DNA]</scope>
    <source>
        <strain evidence="17">SQ149</strain>
    </source>
</reference>
<comment type="similarity">
    <text evidence="13">Belongs to the thiamine-phosphate synthase family.</text>
</comment>
<feature type="binding site" evidence="13">
    <location>
        <begin position="339"/>
        <end position="343"/>
    </location>
    <ligand>
        <name>4-amino-2-methyl-5-(diphosphooxymethyl)pyrimidine</name>
        <dbReference type="ChEBI" id="CHEBI:57841"/>
    </ligand>
</feature>
<evidence type="ECO:0000256" key="8">
    <source>
        <dbReference type="ARBA" id="ARBA00022977"/>
    </source>
</evidence>
<dbReference type="SUPFAM" id="SSF51391">
    <property type="entry name" value="Thiamin phosphate synthase"/>
    <property type="match status" value="1"/>
</dbReference>
<comment type="catalytic activity">
    <reaction evidence="10 13">
        <text>4-methyl-5-(2-phosphooxyethyl)-thiazole + 4-amino-2-methyl-5-(diphosphooxymethyl)pyrimidine + H(+) = thiamine phosphate + diphosphate</text>
        <dbReference type="Rhea" id="RHEA:22328"/>
        <dbReference type="ChEBI" id="CHEBI:15378"/>
        <dbReference type="ChEBI" id="CHEBI:33019"/>
        <dbReference type="ChEBI" id="CHEBI:37575"/>
        <dbReference type="ChEBI" id="CHEBI:57841"/>
        <dbReference type="ChEBI" id="CHEBI:58296"/>
        <dbReference type="EC" id="2.5.1.3"/>
    </reaction>
</comment>
<feature type="binding site" evidence="13">
    <location>
        <begin position="488"/>
        <end position="489"/>
    </location>
    <ligand>
        <name>2-[(2R,5Z)-2-carboxy-4-methylthiazol-5(2H)-ylidene]ethyl phosphate</name>
        <dbReference type="ChEBI" id="CHEBI:62899"/>
    </ligand>
</feature>
<dbReference type="InterPro" id="IPR013785">
    <property type="entry name" value="Aldolase_TIM"/>
</dbReference>
<dbReference type="Pfam" id="PF02581">
    <property type="entry name" value="TMP-TENI"/>
    <property type="match status" value="1"/>
</dbReference>
<dbReference type="HAMAP" id="MF_00097">
    <property type="entry name" value="TMP_synthase"/>
    <property type="match status" value="1"/>
</dbReference>
<dbReference type="RefSeq" id="WP_348389747.1">
    <property type="nucleotide sequence ID" value="NZ_CP134145.1"/>
</dbReference>
<feature type="binding site" evidence="13">
    <location>
        <position position="391"/>
    </location>
    <ligand>
        <name>Mg(2+)</name>
        <dbReference type="ChEBI" id="CHEBI:18420"/>
    </ligand>
</feature>
<evidence type="ECO:0000256" key="7">
    <source>
        <dbReference type="ARBA" id="ARBA00022842"/>
    </source>
</evidence>
<evidence type="ECO:0000256" key="2">
    <source>
        <dbReference type="ARBA" id="ARBA00022679"/>
    </source>
</evidence>
<evidence type="ECO:0000256" key="3">
    <source>
        <dbReference type="ARBA" id="ARBA00022723"/>
    </source>
</evidence>
<dbReference type="Pfam" id="PF08543">
    <property type="entry name" value="Phos_pyr_kin"/>
    <property type="match status" value="1"/>
</dbReference>
<gene>
    <name evidence="13 16" type="primary">thiE</name>
    <name evidence="16" type="ORF">RGQ13_10730</name>
</gene>
<feature type="binding site" evidence="13">
    <location>
        <position position="371"/>
    </location>
    <ligand>
        <name>4-amino-2-methyl-5-(diphosphooxymethyl)pyrimidine</name>
        <dbReference type="ChEBI" id="CHEBI:57841"/>
    </ligand>
</feature>
<dbReference type="SUPFAM" id="SSF53613">
    <property type="entry name" value="Ribokinase-like"/>
    <property type="match status" value="1"/>
</dbReference>
<evidence type="ECO:0000256" key="6">
    <source>
        <dbReference type="ARBA" id="ARBA00022840"/>
    </source>
</evidence>
<evidence type="ECO:0000256" key="9">
    <source>
        <dbReference type="ARBA" id="ARBA00023268"/>
    </source>
</evidence>
<dbReference type="CDD" id="cd01169">
    <property type="entry name" value="HMPP_kinase"/>
    <property type="match status" value="1"/>
</dbReference>
<proteinExistence type="inferred from homology"/>
<comment type="pathway">
    <text evidence="1 13">Cofactor biosynthesis; thiamine diphosphate biosynthesis; thiamine phosphate from 4-amino-2-methyl-5-diphosphomethylpyrimidine and 4-methyl-5-(2-phosphoethyl)-thiazole: step 1/1.</text>
</comment>
<dbReference type="InterPro" id="IPR034291">
    <property type="entry name" value="TMP_synthase"/>
</dbReference>
<feature type="domain" description="Thiamine phosphate synthase/TenI" evidence="14">
    <location>
        <begin position="323"/>
        <end position="491"/>
    </location>
</feature>
<keyword evidence="8 13" id="KW-0784">Thiamine biosynthesis</keyword>
<dbReference type="InterPro" id="IPR029056">
    <property type="entry name" value="Ribokinase-like"/>
</dbReference>
<dbReference type="GO" id="GO:0004789">
    <property type="term" value="F:thiamine-phosphate diphosphorylase activity"/>
    <property type="evidence" value="ECO:0007669"/>
    <property type="project" value="UniProtKB-EC"/>
</dbReference>
<keyword evidence="17" id="KW-1185">Reference proteome</keyword>
<dbReference type="Gene3D" id="3.40.1190.20">
    <property type="match status" value="1"/>
</dbReference>
<feature type="binding site" evidence="13">
    <location>
        <position position="468"/>
    </location>
    <ligand>
        <name>2-[(2R,5Z)-2-carboxy-4-methylthiazol-5(2H)-ylidene]ethyl phosphate</name>
        <dbReference type="ChEBI" id="CHEBI:62899"/>
    </ligand>
</feature>
<dbReference type="InterPro" id="IPR036206">
    <property type="entry name" value="ThiamineP_synth_sf"/>
</dbReference>
<evidence type="ECO:0000259" key="15">
    <source>
        <dbReference type="Pfam" id="PF08543"/>
    </source>
</evidence>
<evidence type="ECO:0000259" key="14">
    <source>
        <dbReference type="Pfam" id="PF02581"/>
    </source>
</evidence>
<feature type="binding site" evidence="13">
    <location>
        <position position="372"/>
    </location>
    <ligand>
        <name>Mg(2+)</name>
        <dbReference type="ChEBI" id="CHEBI:18420"/>
    </ligand>
</feature>
<keyword evidence="2 13" id="KW-0808">Transferase</keyword>
<keyword evidence="3 13" id="KW-0479">Metal-binding</keyword>
<accession>A0ABY9TP35</accession>
<dbReference type="NCBIfam" id="NF002904">
    <property type="entry name" value="PRK03512.1"/>
    <property type="match status" value="1"/>
</dbReference>
<keyword evidence="9" id="KW-0511">Multifunctional enzyme</keyword>
<keyword evidence="6" id="KW-0067">ATP-binding</keyword>
<comment type="catalytic activity">
    <reaction evidence="11 13">
        <text>2-(2-carboxy-4-methylthiazol-5-yl)ethyl phosphate + 4-amino-2-methyl-5-(diphosphooxymethyl)pyrimidine + 2 H(+) = thiamine phosphate + CO2 + diphosphate</text>
        <dbReference type="Rhea" id="RHEA:47848"/>
        <dbReference type="ChEBI" id="CHEBI:15378"/>
        <dbReference type="ChEBI" id="CHEBI:16526"/>
        <dbReference type="ChEBI" id="CHEBI:33019"/>
        <dbReference type="ChEBI" id="CHEBI:37575"/>
        <dbReference type="ChEBI" id="CHEBI:57841"/>
        <dbReference type="ChEBI" id="CHEBI:62890"/>
        <dbReference type="EC" id="2.5.1.3"/>
    </reaction>
</comment>
<comment type="catalytic activity">
    <reaction evidence="12 13">
        <text>2-[(2R,5Z)-2-carboxy-4-methylthiazol-5(2H)-ylidene]ethyl phosphate + 4-amino-2-methyl-5-(diphosphooxymethyl)pyrimidine + 2 H(+) = thiamine phosphate + CO2 + diphosphate</text>
        <dbReference type="Rhea" id="RHEA:47844"/>
        <dbReference type="ChEBI" id="CHEBI:15378"/>
        <dbReference type="ChEBI" id="CHEBI:16526"/>
        <dbReference type="ChEBI" id="CHEBI:33019"/>
        <dbReference type="ChEBI" id="CHEBI:37575"/>
        <dbReference type="ChEBI" id="CHEBI:57841"/>
        <dbReference type="ChEBI" id="CHEBI:62899"/>
        <dbReference type="EC" id="2.5.1.3"/>
    </reaction>
</comment>
<evidence type="ECO:0000256" key="10">
    <source>
        <dbReference type="ARBA" id="ARBA00047334"/>
    </source>
</evidence>
<evidence type="ECO:0000256" key="12">
    <source>
        <dbReference type="ARBA" id="ARBA00047883"/>
    </source>
</evidence>
<dbReference type="PANTHER" id="PTHR20858">
    <property type="entry name" value="PHOSPHOMETHYLPYRIMIDINE KINASE"/>
    <property type="match status" value="1"/>
</dbReference>
<dbReference type="PANTHER" id="PTHR20858:SF17">
    <property type="entry name" value="HYDROXYMETHYLPYRIMIDINE_PHOSPHOMETHYLPYRIMIDINE KINASE THI20-RELATED"/>
    <property type="match status" value="1"/>
</dbReference>
<evidence type="ECO:0000313" key="17">
    <source>
        <dbReference type="Proteomes" id="UP001258994"/>
    </source>
</evidence>
<feature type="binding site" evidence="13">
    <location>
        <begin position="436"/>
        <end position="438"/>
    </location>
    <ligand>
        <name>2-[(2R,5Z)-2-carboxy-4-methylthiazol-5(2H)-ylidene]ethyl phosphate</name>
        <dbReference type="ChEBI" id="CHEBI:62899"/>
    </ligand>
</feature>
<dbReference type="EC" id="2.5.1.3" evidence="13"/>
<dbReference type="Gene3D" id="3.20.20.70">
    <property type="entry name" value="Aldolase class I"/>
    <property type="match status" value="1"/>
</dbReference>
<keyword evidence="7 13" id="KW-0460">Magnesium</keyword>
<name>A0ABY9TP35_9GAMM</name>
<feature type="domain" description="Pyridoxamine kinase/Phosphomethylpyrimidine kinase" evidence="15">
    <location>
        <begin position="13"/>
        <end position="255"/>
    </location>
</feature>
<evidence type="ECO:0000256" key="5">
    <source>
        <dbReference type="ARBA" id="ARBA00022777"/>
    </source>
</evidence>
<organism evidence="16 17">
    <name type="scientific">Thalassotalea psychrophila</name>
    <dbReference type="NCBI Taxonomy" id="3065647"/>
    <lineage>
        <taxon>Bacteria</taxon>
        <taxon>Pseudomonadati</taxon>
        <taxon>Pseudomonadota</taxon>
        <taxon>Gammaproteobacteria</taxon>
        <taxon>Alteromonadales</taxon>
        <taxon>Colwelliaceae</taxon>
        <taxon>Thalassotalea</taxon>
    </lineage>
</organism>
<comment type="function">
    <text evidence="13">Condenses 4-methyl-5-(beta-hydroxyethyl)thiazole monophosphate (THZ-P) and 2-methyl-4-amino-5-hydroxymethyl pyrimidine pyrophosphate (HMP-PP) to form thiamine monophosphate (TMP).</text>
</comment>
<dbReference type="InterPro" id="IPR013749">
    <property type="entry name" value="PM/HMP-P_kinase-1"/>
</dbReference>
<evidence type="ECO:0000256" key="4">
    <source>
        <dbReference type="ARBA" id="ARBA00022741"/>
    </source>
</evidence>